<reference evidence="1" key="1">
    <citation type="submission" date="2019-04" db="EMBL/GenBank/DDBJ databases">
        <title>Microbes associate with the intestines of laboratory mice.</title>
        <authorList>
            <person name="Navarre W."/>
            <person name="Wong E."/>
            <person name="Huang K."/>
            <person name="Tropini C."/>
            <person name="Ng K."/>
            <person name="Yu B."/>
        </authorList>
    </citation>
    <scope>NUCLEOTIDE SEQUENCE</scope>
    <source>
        <strain evidence="1">NM04_E33</strain>
    </source>
</reference>
<keyword evidence="2" id="KW-1185">Reference proteome</keyword>
<protein>
    <submittedName>
        <fullName evidence="1">Uncharacterized protein</fullName>
    </submittedName>
</protein>
<dbReference type="Proteomes" id="UP000306319">
    <property type="component" value="Unassembled WGS sequence"/>
</dbReference>
<name>A0AC61RDK8_9BACT</name>
<comment type="caution">
    <text evidence="1">The sequence shown here is derived from an EMBL/GenBank/DDBJ whole genome shotgun (WGS) entry which is preliminary data.</text>
</comment>
<gene>
    <name evidence="1" type="ORF">E5331_12830</name>
</gene>
<dbReference type="EMBL" id="SRYB01000019">
    <property type="protein sequence ID" value="TGY77881.1"/>
    <property type="molecule type" value="Genomic_DNA"/>
</dbReference>
<evidence type="ECO:0000313" key="1">
    <source>
        <dbReference type="EMBL" id="TGY77881.1"/>
    </source>
</evidence>
<organism evidence="1 2">
    <name type="scientific">Lepagella muris</name>
    <dbReference type="NCBI Taxonomy" id="3032870"/>
    <lineage>
        <taxon>Bacteria</taxon>
        <taxon>Pseudomonadati</taxon>
        <taxon>Bacteroidota</taxon>
        <taxon>Bacteroidia</taxon>
        <taxon>Bacteroidales</taxon>
        <taxon>Muribaculaceae</taxon>
        <taxon>Lepagella</taxon>
    </lineage>
</organism>
<proteinExistence type="predicted"/>
<evidence type="ECO:0000313" key="2">
    <source>
        <dbReference type="Proteomes" id="UP000306319"/>
    </source>
</evidence>
<accession>A0AC61RDK8</accession>
<sequence>MEDLTLEALYQLVREMWKVKENRDKKVQVWFWSSAKQTGACLFDKIGAVVDAGNYFESREETSTIPVLKIEER</sequence>